<evidence type="ECO:0000256" key="1">
    <source>
        <dbReference type="SAM" id="SignalP"/>
    </source>
</evidence>
<name>A0AAU9SQH1_THLAR</name>
<dbReference type="InterPro" id="IPR039265">
    <property type="entry name" value="DIR1-like"/>
</dbReference>
<dbReference type="InterPro" id="IPR044741">
    <property type="entry name" value="NsLTP-like"/>
</dbReference>
<feature type="chain" id="PRO_5043908504" description="Bifunctional inhibitor/plant lipid transfer protein/seed storage helical domain-containing protein" evidence="1">
    <location>
        <begin position="21"/>
        <end position="112"/>
    </location>
</feature>
<dbReference type="GO" id="GO:0009627">
    <property type="term" value="P:systemic acquired resistance"/>
    <property type="evidence" value="ECO:0007669"/>
    <property type="project" value="InterPro"/>
</dbReference>
<sequence>MDKNNTRTLVKRAALAMVLAALVLMEERTVPVCNIDTTSLEKCRPAVTGNNPPPPGNKCCRVLQVANLECICSFKSYLPVLATTNPSKLEALLTKCGVTTIPPACLGKIKVP</sequence>
<evidence type="ECO:0000313" key="4">
    <source>
        <dbReference type="Proteomes" id="UP000836841"/>
    </source>
</evidence>
<dbReference type="InterPro" id="IPR016140">
    <property type="entry name" value="Bifunc_inhib/LTP/seed_store"/>
</dbReference>
<accession>A0AAU9SQH1</accession>
<keyword evidence="1" id="KW-0732">Signal</keyword>
<dbReference type="Pfam" id="PF14368">
    <property type="entry name" value="LTP_2"/>
    <property type="match status" value="1"/>
</dbReference>
<dbReference type="PANTHER" id="PTHR33122:SF43">
    <property type="entry name" value="BIFUNCTIONAL INHIBITOR_PLANT LIPID TRANSFER PROTEIN_SEED STORAGE HELICAL DOMAIN-CONTAINING PROTEIN"/>
    <property type="match status" value="1"/>
</dbReference>
<dbReference type="PANTHER" id="PTHR33122">
    <property type="entry name" value="LIPID BINDING PROTEIN-RELATED"/>
    <property type="match status" value="1"/>
</dbReference>
<dbReference type="Proteomes" id="UP000836841">
    <property type="component" value="Chromosome 6"/>
</dbReference>
<dbReference type="AlphaFoldDB" id="A0AAU9SQH1"/>
<gene>
    <name evidence="3" type="ORF">TAV2_LOCUS18691</name>
</gene>
<organism evidence="3 4">
    <name type="scientific">Thlaspi arvense</name>
    <name type="common">Field penny-cress</name>
    <dbReference type="NCBI Taxonomy" id="13288"/>
    <lineage>
        <taxon>Eukaryota</taxon>
        <taxon>Viridiplantae</taxon>
        <taxon>Streptophyta</taxon>
        <taxon>Embryophyta</taxon>
        <taxon>Tracheophyta</taxon>
        <taxon>Spermatophyta</taxon>
        <taxon>Magnoliopsida</taxon>
        <taxon>eudicotyledons</taxon>
        <taxon>Gunneridae</taxon>
        <taxon>Pentapetalae</taxon>
        <taxon>rosids</taxon>
        <taxon>malvids</taxon>
        <taxon>Brassicales</taxon>
        <taxon>Brassicaceae</taxon>
        <taxon>Thlaspideae</taxon>
        <taxon>Thlaspi</taxon>
    </lineage>
</organism>
<dbReference type="InterPro" id="IPR036312">
    <property type="entry name" value="Bifun_inhib/LTP/seed_sf"/>
</dbReference>
<feature type="domain" description="Bifunctional inhibitor/plant lipid transfer protein/seed storage helical" evidence="2">
    <location>
        <begin position="15"/>
        <end position="105"/>
    </location>
</feature>
<evidence type="ECO:0000259" key="2">
    <source>
        <dbReference type="Pfam" id="PF14368"/>
    </source>
</evidence>
<dbReference type="SUPFAM" id="SSF47699">
    <property type="entry name" value="Bifunctional inhibitor/lipid-transfer protein/seed storage 2S albumin"/>
    <property type="match status" value="1"/>
</dbReference>
<feature type="signal peptide" evidence="1">
    <location>
        <begin position="1"/>
        <end position="20"/>
    </location>
</feature>
<dbReference type="CDD" id="cd04660">
    <property type="entry name" value="nsLTP_like"/>
    <property type="match status" value="1"/>
</dbReference>
<proteinExistence type="predicted"/>
<dbReference type="GO" id="GO:0005504">
    <property type="term" value="F:fatty acid binding"/>
    <property type="evidence" value="ECO:0007669"/>
    <property type="project" value="InterPro"/>
</dbReference>
<dbReference type="EMBL" id="OU466862">
    <property type="protein sequence ID" value="CAH2069859.1"/>
    <property type="molecule type" value="Genomic_DNA"/>
</dbReference>
<evidence type="ECO:0000313" key="3">
    <source>
        <dbReference type="EMBL" id="CAH2069859.1"/>
    </source>
</evidence>
<protein>
    <recommendedName>
        <fullName evidence="2">Bifunctional inhibitor/plant lipid transfer protein/seed storage helical domain-containing protein</fullName>
    </recommendedName>
</protein>
<keyword evidence="4" id="KW-1185">Reference proteome</keyword>
<dbReference type="Gene3D" id="1.10.110.10">
    <property type="entry name" value="Plant lipid-transfer and hydrophobic proteins"/>
    <property type="match status" value="1"/>
</dbReference>
<reference evidence="3 4" key="1">
    <citation type="submission" date="2022-03" db="EMBL/GenBank/DDBJ databases">
        <authorList>
            <person name="Nunn A."/>
            <person name="Chopra R."/>
            <person name="Nunn A."/>
            <person name="Contreras Garrido A."/>
        </authorList>
    </citation>
    <scope>NUCLEOTIDE SEQUENCE [LARGE SCALE GENOMIC DNA]</scope>
</reference>